<protein>
    <submittedName>
        <fullName evidence="1">Uncharacterized protein</fullName>
    </submittedName>
</protein>
<accession>A0ACC2JH57</accession>
<sequence>MSPPRREEPKPYRLYVALYNLGSVYHWAFVVQDTNGTFLLDATVGDGHRRYRKRNWENDLSKRIMSVLCDVMDLGDDSGVENFLRIAESAPMPDPEDQNFCQTWAEDVLEKAGGNGYVLRAPINRIREIVLQEASSDLDRKFGDPFKVVEPFNPPSYD</sequence>
<name>A0ACC2JH57_9PEZI</name>
<comment type="caution">
    <text evidence="1">The sequence shown here is derived from an EMBL/GenBank/DDBJ whole genome shotgun (WGS) entry which is preliminary data.</text>
</comment>
<evidence type="ECO:0000313" key="1">
    <source>
        <dbReference type="EMBL" id="KAJ8126563.1"/>
    </source>
</evidence>
<organism evidence="1 2">
    <name type="scientific">Lasiodiplodia mahajangana</name>
    <dbReference type="NCBI Taxonomy" id="1108764"/>
    <lineage>
        <taxon>Eukaryota</taxon>
        <taxon>Fungi</taxon>
        <taxon>Dikarya</taxon>
        <taxon>Ascomycota</taxon>
        <taxon>Pezizomycotina</taxon>
        <taxon>Dothideomycetes</taxon>
        <taxon>Dothideomycetes incertae sedis</taxon>
        <taxon>Botryosphaeriales</taxon>
        <taxon>Botryosphaeriaceae</taxon>
        <taxon>Lasiodiplodia</taxon>
    </lineage>
</organism>
<evidence type="ECO:0000313" key="2">
    <source>
        <dbReference type="Proteomes" id="UP001153332"/>
    </source>
</evidence>
<proteinExistence type="predicted"/>
<gene>
    <name evidence="1" type="ORF">O1611_g7074</name>
</gene>
<keyword evidence="2" id="KW-1185">Reference proteome</keyword>
<reference evidence="1" key="1">
    <citation type="submission" date="2022-12" db="EMBL/GenBank/DDBJ databases">
        <title>Genome Sequence of Lasiodiplodia mahajangana.</title>
        <authorList>
            <person name="Buettner E."/>
        </authorList>
    </citation>
    <scope>NUCLEOTIDE SEQUENCE</scope>
    <source>
        <strain evidence="1">VT137</strain>
    </source>
</reference>
<dbReference type="Proteomes" id="UP001153332">
    <property type="component" value="Unassembled WGS sequence"/>
</dbReference>
<dbReference type="EMBL" id="JAPUUL010001803">
    <property type="protein sequence ID" value="KAJ8126563.1"/>
    <property type="molecule type" value="Genomic_DNA"/>
</dbReference>